<reference evidence="2 3" key="1">
    <citation type="submission" date="2017-11" db="EMBL/GenBank/DDBJ databases">
        <title>Sequencing the genomes of 1000 actinobacteria strains.</title>
        <authorList>
            <person name="Klenk H.-P."/>
        </authorList>
    </citation>
    <scope>NUCLEOTIDE SEQUENCE [LARGE SCALE GENOMIC DNA]</scope>
    <source>
        <strain evidence="2 3">DSM 12798</strain>
    </source>
</reference>
<proteinExistence type="predicted"/>
<organism evidence="2 3">
    <name type="scientific">Glutamicibacter mysorens</name>
    <dbReference type="NCBI Taxonomy" id="257984"/>
    <lineage>
        <taxon>Bacteria</taxon>
        <taxon>Bacillati</taxon>
        <taxon>Actinomycetota</taxon>
        <taxon>Actinomycetes</taxon>
        <taxon>Micrococcales</taxon>
        <taxon>Micrococcaceae</taxon>
        <taxon>Glutamicibacter</taxon>
    </lineage>
</organism>
<dbReference type="Pfam" id="PF06889">
    <property type="entry name" value="DUF1266"/>
    <property type="match status" value="1"/>
</dbReference>
<accession>A0ABX4MVN8</accession>
<name>A0ABX4MVN8_9MICC</name>
<dbReference type="EMBL" id="PGEY01000001">
    <property type="protein sequence ID" value="PJJ42998.1"/>
    <property type="molecule type" value="Genomic_DNA"/>
</dbReference>
<sequence length="267" mass="29557">MDYAALAVIALLIAASACWPLLRSSGKRGKALNAQALQLPDHHRPRYRQSLAGNPLAFPLAMSSGYALCRGADLDEFLFPDAEEERIILAESWGIFNEGDAVQELWSLLSQGHRSGWQQSRKLVNAGGAALAQQRKMLGSRARTSAEAREELLSLRRLQRNERSVQDLDFLAWDLSRAVMVSRSAATCGFLDQRVAQDIALQAASYAQQTYGSWGEFAKAFDTARWFWRAHQDSALDDAHDAHRTQVLTSPEGPFVQVDFNAPVPTS</sequence>
<keyword evidence="3" id="KW-1185">Reference proteome</keyword>
<dbReference type="InterPro" id="IPR009677">
    <property type="entry name" value="DUF1266"/>
</dbReference>
<evidence type="ECO:0000313" key="3">
    <source>
        <dbReference type="Proteomes" id="UP000229263"/>
    </source>
</evidence>
<gene>
    <name evidence="2" type="ORF">ATK23_0168</name>
</gene>
<dbReference type="RefSeq" id="WP_066139926.1">
    <property type="nucleotide sequence ID" value="NZ_PGEY01000001.1"/>
</dbReference>
<evidence type="ECO:0000259" key="1">
    <source>
        <dbReference type="Pfam" id="PF06889"/>
    </source>
</evidence>
<comment type="caution">
    <text evidence="2">The sequence shown here is derived from an EMBL/GenBank/DDBJ whole genome shotgun (WGS) entry which is preliminary data.</text>
</comment>
<evidence type="ECO:0000313" key="2">
    <source>
        <dbReference type="EMBL" id="PJJ42998.1"/>
    </source>
</evidence>
<feature type="domain" description="DUF1266" evidence="1">
    <location>
        <begin position="89"/>
        <end position="260"/>
    </location>
</feature>
<protein>
    <submittedName>
        <fullName evidence="2">Uncharacterized protein DUF1266</fullName>
    </submittedName>
</protein>
<dbReference type="Proteomes" id="UP000229263">
    <property type="component" value="Unassembled WGS sequence"/>
</dbReference>